<protein>
    <submittedName>
        <fullName evidence="1">Uncharacterized protein</fullName>
    </submittedName>
</protein>
<dbReference type="AlphaFoldDB" id="A0A3B3D260"/>
<name>A0A3B3D260_ORYME</name>
<organism evidence="1 2">
    <name type="scientific">Oryzias melastigma</name>
    <name type="common">Marine medaka</name>
    <dbReference type="NCBI Taxonomy" id="30732"/>
    <lineage>
        <taxon>Eukaryota</taxon>
        <taxon>Metazoa</taxon>
        <taxon>Chordata</taxon>
        <taxon>Craniata</taxon>
        <taxon>Vertebrata</taxon>
        <taxon>Euteleostomi</taxon>
        <taxon>Actinopterygii</taxon>
        <taxon>Neopterygii</taxon>
        <taxon>Teleostei</taxon>
        <taxon>Neoteleostei</taxon>
        <taxon>Acanthomorphata</taxon>
        <taxon>Ovalentaria</taxon>
        <taxon>Atherinomorphae</taxon>
        <taxon>Beloniformes</taxon>
        <taxon>Adrianichthyidae</taxon>
        <taxon>Oryziinae</taxon>
        <taxon>Oryzias</taxon>
    </lineage>
</organism>
<evidence type="ECO:0000313" key="2">
    <source>
        <dbReference type="Proteomes" id="UP000261560"/>
    </source>
</evidence>
<reference evidence="1" key="2">
    <citation type="submission" date="2025-09" db="UniProtKB">
        <authorList>
            <consortium name="Ensembl"/>
        </authorList>
    </citation>
    <scope>IDENTIFICATION</scope>
</reference>
<dbReference type="PaxDb" id="30732-ENSOMEP00000023514"/>
<dbReference type="Ensembl" id="ENSOMET00000012037.1">
    <property type="protein sequence ID" value="ENSOMEP00000023514.1"/>
    <property type="gene ID" value="ENSOMEG00000003654.1"/>
</dbReference>
<accession>A0A3B3D260</accession>
<proteinExistence type="predicted"/>
<dbReference type="Proteomes" id="UP000261560">
    <property type="component" value="Unplaced"/>
</dbReference>
<sequence length="55" mass="5959">ISKTLITTCEVPVFAGVPPSTAVSVRVITGCHILPLDLSKQSIVYWKWVPSLHLG</sequence>
<evidence type="ECO:0000313" key="1">
    <source>
        <dbReference type="Ensembl" id="ENSOMEP00000023514.1"/>
    </source>
</evidence>
<keyword evidence="2" id="KW-1185">Reference proteome</keyword>
<reference evidence="1" key="1">
    <citation type="submission" date="2025-08" db="UniProtKB">
        <authorList>
            <consortium name="Ensembl"/>
        </authorList>
    </citation>
    <scope>IDENTIFICATION</scope>
</reference>